<dbReference type="EC" id="2.7.13.3" evidence="3"/>
<dbReference type="PANTHER" id="PTHR43065:SF50">
    <property type="entry name" value="HISTIDINE KINASE"/>
    <property type="match status" value="1"/>
</dbReference>
<reference evidence="11 12" key="1">
    <citation type="submission" date="2017-10" db="EMBL/GenBank/DDBJ databases">
        <title>Novel microbial diversity and functional potential in the marine mammal oral microbiome.</title>
        <authorList>
            <person name="Dudek N.K."/>
            <person name="Sun C.L."/>
            <person name="Burstein D."/>
            <person name="Kantor R.S."/>
            <person name="Aliaga Goltsman D.S."/>
            <person name="Bik E.M."/>
            <person name="Thomas B.C."/>
            <person name="Banfield J.F."/>
            <person name="Relman D.A."/>
        </authorList>
    </citation>
    <scope>NUCLEOTIDE SEQUENCE [LARGE SCALE GENOMIC DNA]</scope>
    <source>
        <strain evidence="11">DOLZORAL124_49_17</strain>
    </source>
</reference>
<dbReference type="InterPro" id="IPR003661">
    <property type="entry name" value="HisK_dim/P_dom"/>
</dbReference>
<dbReference type="Pfam" id="PF02518">
    <property type="entry name" value="HATPase_c"/>
    <property type="match status" value="1"/>
</dbReference>
<keyword evidence="8" id="KW-0472">Membrane</keyword>
<keyword evidence="5" id="KW-0808">Transferase</keyword>
<evidence type="ECO:0000256" key="3">
    <source>
        <dbReference type="ARBA" id="ARBA00012438"/>
    </source>
</evidence>
<dbReference type="InterPro" id="IPR036097">
    <property type="entry name" value="HisK_dim/P_sf"/>
</dbReference>
<evidence type="ECO:0000256" key="7">
    <source>
        <dbReference type="SAM" id="Coils"/>
    </source>
</evidence>
<dbReference type="SMART" id="SM00304">
    <property type="entry name" value="HAMP"/>
    <property type="match status" value="1"/>
</dbReference>
<dbReference type="GO" id="GO:0016020">
    <property type="term" value="C:membrane"/>
    <property type="evidence" value="ECO:0007669"/>
    <property type="project" value="UniProtKB-SubCell"/>
</dbReference>
<dbReference type="InterPro" id="IPR004358">
    <property type="entry name" value="Sig_transdc_His_kin-like_C"/>
</dbReference>
<dbReference type="PROSITE" id="PS50109">
    <property type="entry name" value="HIS_KIN"/>
    <property type="match status" value="1"/>
</dbReference>
<comment type="subcellular location">
    <subcellularLocation>
        <location evidence="2">Membrane</location>
    </subcellularLocation>
</comment>
<evidence type="ECO:0000313" key="12">
    <source>
        <dbReference type="Proteomes" id="UP000229740"/>
    </source>
</evidence>
<dbReference type="EMBL" id="PDPS01000021">
    <property type="protein sequence ID" value="PID58862.1"/>
    <property type="molecule type" value="Genomic_DNA"/>
</dbReference>
<keyword evidence="7" id="KW-0175">Coiled coil</keyword>
<evidence type="ECO:0000259" key="10">
    <source>
        <dbReference type="PROSITE" id="PS50885"/>
    </source>
</evidence>
<dbReference type="SUPFAM" id="SSF55874">
    <property type="entry name" value="ATPase domain of HSP90 chaperone/DNA topoisomerase II/histidine kinase"/>
    <property type="match status" value="1"/>
</dbReference>
<feature type="transmembrane region" description="Helical" evidence="8">
    <location>
        <begin position="6"/>
        <end position="30"/>
    </location>
</feature>
<dbReference type="AlphaFoldDB" id="A0A2G6EAJ5"/>
<dbReference type="Pfam" id="PF00672">
    <property type="entry name" value="HAMP"/>
    <property type="match status" value="1"/>
</dbReference>
<evidence type="ECO:0000256" key="8">
    <source>
        <dbReference type="SAM" id="Phobius"/>
    </source>
</evidence>
<gene>
    <name evidence="11" type="ORF">CSB45_02360</name>
</gene>
<dbReference type="InterPro" id="IPR036890">
    <property type="entry name" value="HATPase_C_sf"/>
</dbReference>
<evidence type="ECO:0000256" key="2">
    <source>
        <dbReference type="ARBA" id="ARBA00004370"/>
    </source>
</evidence>
<proteinExistence type="predicted"/>
<evidence type="ECO:0000256" key="6">
    <source>
        <dbReference type="ARBA" id="ARBA00022777"/>
    </source>
</evidence>
<sequence>MRTISLNLVFTLSLALLMLSVVSVLSWFFYHQEKSLLFSELQRHGLALAENLAYNAEYSVLFRDLDVLEKLLDGIVQDRDVLFALIVDNDNEVVTEKALFSLPTHRKQVLERVGEILTSTPGVPFTEDHDGTLYDIFIPILVPTLETEAVNEPDEEGTGSAIRSTSVPLREISGIAVVGFTFDGVRESLREIQQQVLQLAVVVMVLAVILARVLVNSISRPIERLAAGTRRIARGELSQDVEVAFPREIGELAHSFNHMMHDLRRSGEELERWTGTLENRVQERTQEIERKNQRLTELLEKMQNMQKQLVHSEKMASLGQLVAGIAHEINNPVNFISSNMRPLKEYISAIKALLLEYEQHSDPGREHGERLRILKADMEFDFLIEDLDDLIEDVEHGAIRIKRIVQALRNFSRLDEAELQTVDIHESLDTTLNLLGHIYGSRIVVHKEYGQIPPVECYAGQLNQVFMNLLANAGQSIARTGNVWIVTSHDGTSLSVVIRDDGEGIPADTLPKIFDPFFSTKDVGEGTGLGLSISYGIIEKHQGEMTVESKPGEGSQFKISIPLKLSTQA</sequence>
<evidence type="ECO:0000256" key="1">
    <source>
        <dbReference type="ARBA" id="ARBA00000085"/>
    </source>
</evidence>
<name>A0A2G6EAJ5_9BACT</name>
<dbReference type="GO" id="GO:0000155">
    <property type="term" value="F:phosphorelay sensor kinase activity"/>
    <property type="evidence" value="ECO:0007669"/>
    <property type="project" value="InterPro"/>
</dbReference>
<accession>A0A2G6EAJ5</accession>
<feature type="coiled-coil region" evidence="7">
    <location>
        <begin position="278"/>
        <end position="315"/>
    </location>
</feature>
<feature type="domain" description="Histidine kinase" evidence="9">
    <location>
        <begin position="324"/>
        <end position="565"/>
    </location>
</feature>
<keyword evidence="8" id="KW-1133">Transmembrane helix</keyword>
<dbReference type="Proteomes" id="UP000229740">
    <property type="component" value="Unassembled WGS sequence"/>
</dbReference>
<comment type="caution">
    <text evidence="11">The sequence shown here is derived from an EMBL/GenBank/DDBJ whole genome shotgun (WGS) entry which is preliminary data.</text>
</comment>
<dbReference type="InterPro" id="IPR005467">
    <property type="entry name" value="His_kinase_dom"/>
</dbReference>
<organism evidence="11 12">
    <name type="scientific">candidate division KSB3 bacterium</name>
    <dbReference type="NCBI Taxonomy" id="2044937"/>
    <lineage>
        <taxon>Bacteria</taxon>
        <taxon>candidate division KSB3</taxon>
    </lineage>
</organism>
<evidence type="ECO:0000313" key="11">
    <source>
        <dbReference type="EMBL" id="PID58862.1"/>
    </source>
</evidence>
<feature type="domain" description="HAMP" evidence="10">
    <location>
        <begin position="216"/>
        <end position="268"/>
    </location>
</feature>
<dbReference type="SUPFAM" id="SSF158472">
    <property type="entry name" value="HAMP domain-like"/>
    <property type="match status" value="1"/>
</dbReference>
<dbReference type="Gene3D" id="3.30.565.10">
    <property type="entry name" value="Histidine kinase-like ATPase, C-terminal domain"/>
    <property type="match status" value="1"/>
</dbReference>
<dbReference type="InterPro" id="IPR003660">
    <property type="entry name" value="HAMP_dom"/>
</dbReference>
<dbReference type="Gene3D" id="6.10.340.10">
    <property type="match status" value="1"/>
</dbReference>
<dbReference type="PROSITE" id="PS50885">
    <property type="entry name" value="HAMP"/>
    <property type="match status" value="1"/>
</dbReference>
<evidence type="ECO:0000259" key="9">
    <source>
        <dbReference type="PROSITE" id="PS50109"/>
    </source>
</evidence>
<keyword evidence="8" id="KW-0812">Transmembrane</keyword>
<dbReference type="CDD" id="cd06225">
    <property type="entry name" value="HAMP"/>
    <property type="match status" value="1"/>
</dbReference>
<keyword evidence="6" id="KW-0418">Kinase</keyword>
<dbReference type="InterPro" id="IPR003594">
    <property type="entry name" value="HATPase_dom"/>
</dbReference>
<dbReference type="PRINTS" id="PR00344">
    <property type="entry name" value="BCTRLSENSOR"/>
</dbReference>
<comment type="catalytic activity">
    <reaction evidence="1">
        <text>ATP + protein L-histidine = ADP + protein N-phospho-L-histidine.</text>
        <dbReference type="EC" id="2.7.13.3"/>
    </reaction>
</comment>
<evidence type="ECO:0000256" key="5">
    <source>
        <dbReference type="ARBA" id="ARBA00022679"/>
    </source>
</evidence>
<dbReference type="Gene3D" id="1.10.287.130">
    <property type="match status" value="1"/>
</dbReference>
<dbReference type="CDD" id="cd00082">
    <property type="entry name" value="HisKA"/>
    <property type="match status" value="1"/>
</dbReference>
<dbReference type="SUPFAM" id="SSF47384">
    <property type="entry name" value="Homodimeric domain of signal transducing histidine kinase"/>
    <property type="match status" value="1"/>
</dbReference>
<dbReference type="SMART" id="SM00387">
    <property type="entry name" value="HATPase_c"/>
    <property type="match status" value="1"/>
</dbReference>
<keyword evidence="4" id="KW-0597">Phosphoprotein</keyword>
<protein>
    <recommendedName>
        <fullName evidence="3">histidine kinase</fullName>
        <ecNumber evidence="3">2.7.13.3</ecNumber>
    </recommendedName>
</protein>
<dbReference type="PANTHER" id="PTHR43065">
    <property type="entry name" value="SENSOR HISTIDINE KINASE"/>
    <property type="match status" value="1"/>
</dbReference>
<evidence type="ECO:0000256" key="4">
    <source>
        <dbReference type="ARBA" id="ARBA00022553"/>
    </source>
</evidence>